<feature type="chain" id="PRO_5046860860" description="Copper amine oxidase-like N-terminal domain-containing protein" evidence="1">
    <location>
        <begin position="24"/>
        <end position="357"/>
    </location>
</feature>
<proteinExistence type="predicted"/>
<organism evidence="2 3">
    <name type="scientific">Lutispora saccharofermentans</name>
    <dbReference type="NCBI Taxonomy" id="3024236"/>
    <lineage>
        <taxon>Bacteria</taxon>
        <taxon>Bacillati</taxon>
        <taxon>Bacillota</taxon>
        <taxon>Clostridia</taxon>
        <taxon>Lutisporales</taxon>
        <taxon>Lutisporaceae</taxon>
        <taxon>Lutispora</taxon>
    </lineage>
</organism>
<comment type="caution">
    <text evidence="2">The sequence shown here is derived from an EMBL/GenBank/DDBJ whole genome shotgun (WGS) entry which is preliminary data.</text>
</comment>
<reference evidence="2 3" key="1">
    <citation type="submission" date="2021-10" db="EMBL/GenBank/DDBJ databases">
        <title>Lutispora strain m25 sp. nov., a thermophilic, non-spore-forming bacterium isolated from a lab-scale methanogenic bioreactor digesting anaerobic sludge.</title>
        <authorList>
            <person name="El Houari A."/>
            <person name="Mcdonald J."/>
        </authorList>
    </citation>
    <scope>NUCLEOTIDE SEQUENCE [LARGE SCALE GENOMIC DNA]</scope>
    <source>
        <strain evidence="3">m25</strain>
    </source>
</reference>
<name>A0ABT1NCW9_9FIRM</name>
<evidence type="ECO:0000313" key="2">
    <source>
        <dbReference type="EMBL" id="MCQ1529109.1"/>
    </source>
</evidence>
<evidence type="ECO:0000313" key="3">
    <source>
        <dbReference type="Proteomes" id="UP001651880"/>
    </source>
</evidence>
<sequence>MKKTLSFLIIAALILCTMIPVAAAEETVEGVVKDFSGNSITIAADGKILTYSIDSNTKILLNGMPSILSNAAYKGVKVQFKASGQKAAELNFSEIGDQHQGYMTMAVIYPREMITDTNTDLYYSPAISTASKTETGVEDESIYTVRDSKTIDLGSIDLVKDSLKVVLNGKELKVIYDEAVQFDKSADNDEVKISYDTESENELLLNFEKEISEKTEDIEKILKINYKKKMYKISVKELYNFILDENVHVELNGVETSVPKAMNRSTYAYYILNPEGRIIYINSFYQDLECVIDSINGNKISISVNISDRAPFKDTVELSPSVSINGGALSVNDLKVKDAIKLTIDPYDAYRVTSIVK</sequence>
<feature type="signal peptide" evidence="1">
    <location>
        <begin position="1"/>
        <end position="23"/>
    </location>
</feature>
<keyword evidence="1" id="KW-0732">Signal</keyword>
<keyword evidence="3" id="KW-1185">Reference proteome</keyword>
<evidence type="ECO:0008006" key="4">
    <source>
        <dbReference type="Google" id="ProtNLM"/>
    </source>
</evidence>
<dbReference type="Proteomes" id="UP001651880">
    <property type="component" value="Unassembled WGS sequence"/>
</dbReference>
<gene>
    <name evidence="2" type="ORF">LJD61_06045</name>
</gene>
<dbReference type="RefSeq" id="WP_255226625.1">
    <property type="nucleotide sequence ID" value="NZ_JAJEKE010000003.1"/>
</dbReference>
<evidence type="ECO:0000256" key="1">
    <source>
        <dbReference type="SAM" id="SignalP"/>
    </source>
</evidence>
<dbReference type="EMBL" id="JAJEKE010000003">
    <property type="protein sequence ID" value="MCQ1529109.1"/>
    <property type="molecule type" value="Genomic_DNA"/>
</dbReference>
<protein>
    <recommendedName>
        <fullName evidence="4">Copper amine oxidase-like N-terminal domain-containing protein</fullName>
    </recommendedName>
</protein>
<accession>A0ABT1NCW9</accession>